<organism evidence="2">
    <name type="scientific">Panicum hallii</name>
    <dbReference type="NCBI Taxonomy" id="206008"/>
    <lineage>
        <taxon>Eukaryota</taxon>
        <taxon>Viridiplantae</taxon>
        <taxon>Streptophyta</taxon>
        <taxon>Embryophyta</taxon>
        <taxon>Tracheophyta</taxon>
        <taxon>Spermatophyta</taxon>
        <taxon>Magnoliopsida</taxon>
        <taxon>Liliopsida</taxon>
        <taxon>Poales</taxon>
        <taxon>Poaceae</taxon>
        <taxon>PACMAD clade</taxon>
        <taxon>Panicoideae</taxon>
        <taxon>Panicodae</taxon>
        <taxon>Paniceae</taxon>
        <taxon>Panicinae</taxon>
        <taxon>Panicum</taxon>
        <taxon>Panicum sect. Panicum</taxon>
    </lineage>
</organism>
<evidence type="ECO:0000256" key="1">
    <source>
        <dbReference type="SAM" id="MobiDB-lite"/>
    </source>
</evidence>
<protein>
    <submittedName>
        <fullName evidence="2">Uncharacterized protein</fullName>
    </submittedName>
</protein>
<name>A0A2T8KVI7_9POAL</name>
<dbReference type="Gramene" id="PVH66190">
    <property type="protein sequence ID" value="PVH66190"/>
    <property type="gene ID" value="PAHAL_1G173500"/>
</dbReference>
<feature type="compositionally biased region" description="Low complexity" evidence="1">
    <location>
        <begin position="88"/>
        <end position="103"/>
    </location>
</feature>
<gene>
    <name evidence="2" type="ORF">PAHAL_1G173500</name>
</gene>
<dbReference type="Proteomes" id="UP000243499">
    <property type="component" value="Chromosome 1"/>
</dbReference>
<dbReference type="EMBL" id="CM008046">
    <property type="protein sequence ID" value="PVH66190.1"/>
    <property type="molecule type" value="Genomic_DNA"/>
</dbReference>
<feature type="region of interest" description="Disordered" evidence="1">
    <location>
        <begin position="67"/>
        <end position="176"/>
    </location>
</feature>
<proteinExistence type="predicted"/>
<sequence length="176" mass="19890">MVWPATCWSSRTSCNGSGPARRRQRRRAIFRDAARRRVRPHRGASAVTWRTRRAIERAVEVRREAQFDASIASRRRSQRPPTCPKPPRVSARRGATARSSSSRPPRPRPSQRPRHPPRPTIAATLGRPSSLRWHPRVRPCSGSCRRRSPTPPRPLLPPSAHPLTSRHSGPRASSLI</sequence>
<feature type="compositionally biased region" description="Pro residues" evidence="1">
    <location>
        <begin position="149"/>
        <end position="160"/>
    </location>
</feature>
<accession>A0A2T8KVI7</accession>
<dbReference type="AlphaFoldDB" id="A0A2T8KVI7"/>
<feature type="compositionally biased region" description="Basic residues" evidence="1">
    <location>
        <begin position="105"/>
        <end position="117"/>
    </location>
</feature>
<evidence type="ECO:0000313" key="2">
    <source>
        <dbReference type="EMBL" id="PVH66190.1"/>
    </source>
</evidence>
<reference evidence="2" key="1">
    <citation type="submission" date="2018-04" db="EMBL/GenBank/DDBJ databases">
        <title>WGS assembly of Panicum hallii.</title>
        <authorList>
            <person name="Lovell J."/>
            <person name="Jenkins J."/>
            <person name="Lowry D."/>
            <person name="Mamidi S."/>
            <person name="Sreedasyam A."/>
            <person name="Weng X."/>
            <person name="Barry K."/>
            <person name="Bonette J."/>
            <person name="Campitelli B."/>
            <person name="Daum C."/>
            <person name="Gordon S."/>
            <person name="Gould B."/>
            <person name="Lipzen A."/>
            <person name="Macqueen A."/>
            <person name="Palacio-Mejia J."/>
            <person name="Plott C."/>
            <person name="Shakirov E."/>
            <person name="Shu S."/>
            <person name="Yoshinaga Y."/>
            <person name="Zane M."/>
            <person name="Rokhsar D."/>
            <person name="Grimwood J."/>
            <person name="Schmutz J."/>
            <person name="Juenger T."/>
        </authorList>
    </citation>
    <scope>NUCLEOTIDE SEQUENCE [LARGE SCALE GENOMIC DNA]</scope>
    <source>
        <strain evidence="2">FIL2</strain>
    </source>
</reference>